<dbReference type="AlphaFoldDB" id="A0A0B8P8X5"/>
<dbReference type="InterPro" id="IPR011340">
    <property type="entry name" value="Cys_dSase-rel"/>
</dbReference>
<evidence type="ECO:0000256" key="1">
    <source>
        <dbReference type="ARBA" id="ARBA00022898"/>
    </source>
</evidence>
<keyword evidence="3" id="KW-0808">Transferase</keyword>
<name>A0A0B8P8X5_9VIBR</name>
<dbReference type="RefSeq" id="WP_261833215.1">
    <property type="nucleotide sequence ID" value="NZ_AP024881.1"/>
</dbReference>
<sequence>MMDAHKLASQFPSVVSVRYQGIVLADGPGGAQFCQSAIDAVTRQMQSLNANLGGEFEASRELVELTGNTRQSVATFMNAESPNCISFGPNMTSLAFHFSRMLGQKISRNHNILVTELDHHANVSCWQQVSKDSGCELRVAPCDVLGELDIEALLSLIDDNTSIVAVTGASNITGSITELGPIIEKAHKHGAMVFVDAVHLAPHCLIDVQALDVDILLASGYKFFAPHVGIAYVKPSLEISPIKVSVAPSARPNCFETGTVNFPALSGLNAAIHYLGTLSEEAFSRQSLSKSFQLISQHEQALSERFIAGLKGLPKFILYGRETERTPTFALSHREVDAPRLAKLLAEQGVNSWAGHMYAEELIKRIGLSERGGILRLGFMHYNTLQDVDDVLDVLRSVN</sequence>
<accession>A0A0B8P8X5</accession>
<dbReference type="Proteomes" id="UP000031671">
    <property type="component" value="Unassembled WGS sequence"/>
</dbReference>
<dbReference type="Pfam" id="PF00266">
    <property type="entry name" value="Aminotran_5"/>
    <property type="match status" value="1"/>
</dbReference>
<proteinExistence type="predicted"/>
<dbReference type="Gene3D" id="3.40.640.10">
    <property type="entry name" value="Type I PLP-dependent aspartate aminotransferase-like (Major domain)"/>
    <property type="match status" value="1"/>
</dbReference>
<dbReference type="NCBIfam" id="TIGR01976">
    <property type="entry name" value="am_tr_V_VC1184"/>
    <property type="match status" value="1"/>
</dbReference>
<keyword evidence="1" id="KW-0663">Pyridoxal phosphate</keyword>
<feature type="domain" description="Aminotransferase class V" evidence="2">
    <location>
        <begin position="25"/>
        <end position="390"/>
    </location>
</feature>
<dbReference type="InterPro" id="IPR000192">
    <property type="entry name" value="Aminotrans_V_dom"/>
</dbReference>
<dbReference type="InterPro" id="IPR015421">
    <property type="entry name" value="PyrdxlP-dep_Trfase_major"/>
</dbReference>
<dbReference type="Gene3D" id="3.90.1150.10">
    <property type="entry name" value="Aspartate Aminotransferase, domain 1"/>
    <property type="match status" value="1"/>
</dbReference>
<dbReference type="InterPro" id="IPR015422">
    <property type="entry name" value="PyrdxlP-dep_Trfase_small"/>
</dbReference>
<dbReference type="SUPFAM" id="SSF53383">
    <property type="entry name" value="PLP-dependent transferases"/>
    <property type="match status" value="1"/>
</dbReference>
<dbReference type="EC" id="2.8.1.7" evidence="3"/>
<dbReference type="PANTHER" id="PTHR43586:SF21">
    <property type="entry name" value="PYRIDOXAL PHOSPHATE (PLP)-DEPENDENT ASPARTATE AMINOTRANSFERASE SUPERFAMILY"/>
    <property type="match status" value="1"/>
</dbReference>
<keyword evidence="4" id="KW-1185">Reference proteome</keyword>
<dbReference type="EMBL" id="BBRZ01000144">
    <property type="protein sequence ID" value="GAM59354.1"/>
    <property type="molecule type" value="Genomic_DNA"/>
</dbReference>
<evidence type="ECO:0000313" key="4">
    <source>
        <dbReference type="Proteomes" id="UP000031671"/>
    </source>
</evidence>
<evidence type="ECO:0000259" key="2">
    <source>
        <dbReference type="Pfam" id="PF00266"/>
    </source>
</evidence>
<protein>
    <submittedName>
        <fullName evidence="3">Cysteine desulfurase</fullName>
        <ecNumber evidence="3">2.8.1.7</ecNumber>
    </submittedName>
</protein>
<gene>
    <name evidence="3" type="ORF">JCM19231_150</name>
</gene>
<reference evidence="3 4" key="1">
    <citation type="submission" date="2015-01" db="EMBL/GenBank/DDBJ databases">
        <title>Vibrio sp. C1 JCM 19231 whole genome shotgun sequence.</title>
        <authorList>
            <person name="Sawabe T."/>
            <person name="Meirelles P."/>
            <person name="Feng G."/>
            <person name="Sayaka M."/>
            <person name="Hattori M."/>
            <person name="Ohkuma M."/>
        </authorList>
    </citation>
    <scope>NUCLEOTIDE SEQUENCE [LARGE SCALE GENOMIC DNA]</scope>
    <source>
        <strain evidence="4">JCM 19231</strain>
    </source>
</reference>
<reference evidence="3 4" key="2">
    <citation type="submission" date="2015-01" db="EMBL/GenBank/DDBJ databases">
        <authorList>
            <consortium name="NBRP consortium"/>
            <person name="Sawabe T."/>
            <person name="Meirelles P."/>
            <person name="Feng G."/>
            <person name="Sayaka M."/>
            <person name="Hattori M."/>
            <person name="Ohkuma M."/>
        </authorList>
    </citation>
    <scope>NUCLEOTIDE SEQUENCE [LARGE SCALE GENOMIC DNA]</scope>
    <source>
        <strain evidence="4">JCM 19231</strain>
    </source>
</reference>
<organism evidence="3 4">
    <name type="scientific">Vibrio ishigakensis</name>
    <dbReference type="NCBI Taxonomy" id="1481914"/>
    <lineage>
        <taxon>Bacteria</taxon>
        <taxon>Pseudomonadati</taxon>
        <taxon>Pseudomonadota</taxon>
        <taxon>Gammaproteobacteria</taxon>
        <taxon>Vibrionales</taxon>
        <taxon>Vibrionaceae</taxon>
        <taxon>Vibrio</taxon>
    </lineage>
</organism>
<dbReference type="GO" id="GO:0031071">
    <property type="term" value="F:cysteine desulfurase activity"/>
    <property type="evidence" value="ECO:0007669"/>
    <property type="project" value="UniProtKB-EC"/>
</dbReference>
<evidence type="ECO:0000313" key="3">
    <source>
        <dbReference type="EMBL" id="GAM59354.1"/>
    </source>
</evidence>
<dbReference type="PANTHER" id="PTHR43586">
    <property type="entry name" value="CYSTEINE DESULFURASE"/>
    <property type="match status" value="1"/>
</dbReference>
<comment type="caution">
    <text evidence="3">The sequence shown here is derived from an EMBL/GenBank/DDBJ whole genome shotgun (WGS) entry which is preliminary data.</text>
</comment>
<dbReference type="InterPro" id="IPR015424">
    <property type="entry name" value="PyrdxlP-dep_Trfase"/>
</dbReference>